<evidence type="ECO:0000256" key="10">
    <source>
        <dbReference type="ARBA" id="ARBA00023163"/>
    </source>
</evidence>
<reference evidence="17 18" key="1">
    <citation type="submission" date="2024-03" db="EMBL/GenBank/DDBJ databases">
        <title>The genome assembly and annotation of the cricket Gryllus longicercus Weissman &amp; Gray.</title>
        <authorList>
            <person name="Szrajer S."/>
            <person name="Gray D."/>
            <person name="Ylla G."/>
        </authorList>
    </citation>
    <scope>NUCLEOTIDE SEQUENCE [LARGE SCALE GENOMIC DNA]</scope>
    <source>
        <strain evidence="17">DAG 2021-001</strain>
        <tissue evidence="17">Whole body minus gut</tissue>
    </source>
</reference>
<feature type="domain" description="BTB" evidence="15">
    <location>
        <begin position="31"/>
        <end position="96"/>
    </location>
</feature>
<dbReference type="SUPFAM" id="SSF57667">
    <property type="entry name" value="beta-beta-alpha zinc fingers"/>
    <property type="match status" value="2"/>
</dbReference>
<keyword evidence="6" id="KW-0221">Differentiation</keyword>
<evidence type="ECO:0000256" key="13">
    <source>
        <dbReference type="PROSITE-ProRule" id="PRU00042"/>
    </source>
</evidence>
<dbReference type="GO" id="GO:0048513">
    <property type="term" value="P:animal organ development"/>
    <property type="evidence" value="ECO:0007669"/>
    <property type="project" value="UniProtKB-ARBA"/>
</dbReference>
<evidence type="ECO:0000256" key="4">
    <source>
        <dbReference type="ARBA" id="ARBA00022737"/>
    </source>
</evidence>
<dbReference type="InterPro" id="IPR051095">
    <property type="entry name" value="Dros_DevTransReg"/>
</dbReference>
<comment type="function">
    <text evidence="12">Putative transcription factor required for axon growth and guidance in the central and peripheral nervous systems. Repels CNS axons away from the midline by promoting the expression of the midline repellent sli and its receptor robo.</text>
</comment>
<dbReference type="GO" id="GO:0003006">
    <property type="term" value="P:developmental process involved in reproduction"/>
    <property type="evidence" value="ECO:0007669"/>
    <property type="project" value="UniProtKB-ARBA"/>
</dbReference>
<dbReference type="SMART" id="SM00355">
    <property type="entry name" value="ZnF_C2H2"/>
    <property type="match status" value="3"/>
</dbReference>
<dbReference type="GO" id="GO:0005634">
    <property type="term" value="C:nucleus"/>
    <property type="evidence" value="ECO:0007669"/>
    <property type="project" value="UniProtKB-SubCell"/>
</dbReference>
<dbReference type="FunFam" id="3.30.160.60:FF:000512">
    <property type="entry name" value="zinc finger protein 197 isoform X1"/>
    <property type="match status" value="1"/>
</dbReference>
<dbReference type="SUPFAM" id="SSF54695">
    <property type="entry name" value="POZ domain"/>
    <property type="match status" value="1"/>
</dbReference>
<evidence type="ECO:0000256" key="9">
    <source>
        <dbReference type="ARBA" id="ARBA00023015"/>
    </source>
</evidence>
<feature type="domain" description="C2H2-type" evidence="16">
    <location>
        <begin position="345"/>
        <end position="372"/>
    </location>
</feature>
<dbReference type="Proteomes" id="UP001378592">
    <property type="component" value="Unassembled WGS sequence"/>
</dbReference>
<dbReference type="InterPro" id="IPR000210">
    <property type="entry name" value="BTB/POZ_dom"/>
</dbReference>
<keyword evidence="10" id="KW-0804">Transcription</keyword>
<evidence type="ECO:0000313" key="17">
    <source>
        <dbReference type="EMBL" id="KAK7791025.1"/>
    </source>
</evidence>
<dbReference type="AlphaFoldDB" id="A0AAN9V760"/>
<gene>
    <name evidence="17" type="ORF">R5R35_003013</name>
</gene>
<dbReference type="Pfam" id="PF00651">
    <property type="entry name" value="BTB"/>
    <property type="match status" value="1"/>
</dbReference>
<evidence type="ECO:0000256" key="5">
    <source>
        <dbReference type="ARBA" id="ARBA00022771"/>
    </source>
</evidence>
<evidence type="ECO:0000256" key="3">
    <source>
        <dbReference type="ARBA" id="ARBA00022723"/>
    </source>
</evidence>
<evidence type="ECO:0000256" key="2">
    <source>
        <dbReference type="ARBA" id="ARBA00022473"/>
    </source>
</evidence>
<feature type="domain" description="C2H2-type" evidence="16">
    <location>
        <begin position="401"/>
        <end position="428"/>
    </location>
</feature>
<evidence type="ECO:0000256" key="6">
    <source>
        <dbReference type="ARBA" id="ARBA00022782"/>
    </source>
</evidence>
<organism evidence="17 18">
    <name type="scientific">Gryllus longicercus</name>
    <dbReference type="NCBI Taxonomy" id="2509291"/>
    <lineage>
        <taxon>Eukaryota</taxon>
        <taxon>Metazoa</taxon>
        <taxon>Ecdysozoa</taxon>
        <taxon>Arthropoda</taxon>
        <taxon>Hexapoda</taxon>
        <taxon>Insecta</taxon>
        <taxon>Pterygota</taxon>
        <taxon>Neoptera</taxon>
        <taxon>Polyneoptera</taxon>
        <taxon>Orthoptera</taxon>
        <taxon>Ensifera</taxon>
        <taxon>Gryllidea</taxon>
        <taxon>Grylloidea</taxon>
        <taxon>Gryllidae</taxon>
        <taxon>Gryllinae</taxon>
        <taxon>Gryllus</taxon>
    </lineage>
</organism>
<comment type="subcellular location">
    <subcellularLocation>
        <location evidence="1">Nucleus</location>
    </subcellularLocation>
</comment>
<accession>A0AAN9V760</accession>
<feature type="compositionally biased region" description="Basic and acidic residues" evidence="14">
    <location>
        <begin position="164"/>
        <end position="174"/>
    </location>
</feature>
<dbReference type="SMART" id="SM00225">
    <property type="entry name" value="BTB"/>
    <property type="match status" value="1"/>
</dbReference>
<dbReference type="InterPro" id="IPR013087">
    <property type="entry name" value="Znf_C2H2_type"/>
</dbReference>
<feature type="domain" description="C2H2-type" evidence="16">
    <location>
        <begin position="373"/>
        <end position="400"/>
    </location>
</feature>
<evidence type="ECO:0000256" key="8">
    <source>
        <dbReference type="ARBA" id="ARBA00022902"/>
    </source>
</evidence>
<dbReference type="CDD" id="cd18315">
    <property type="entry name" value="BTB_POZ_BAB-like"/>
    <property type="match status" value="1"/>
</dbReference>
<dbReference type="PROSITE" id="PS50097">
    <property type="entry name" value="BTB"/>
    <property type="match status" value="1"/>
</dbReference>
<dbReference type="GO" id="GO:0006357">
    <property type="term" value="P:regulation of transcription by RNA polymerase II"/>
    <property type="evidence" value="ECO:0007669"/>
    <property type="project" value="TreeGrafter"/>
</dbReference>
<feature type="region of interest" description="Disordered" evidence="14">
    <location>
        <begin position="117"/>
        <end position="207"/>
    </location>
</feature>
<dbReference type="PROSITE" id="PS50157">
    <property type="entry name" value="ZINC_FINGER_C2H2_2"/>
    <property type="match status" value="3"/>
</dbReference>
<keyword evidence="2" id="KW-0217">Developmental protein</keyword>
<comment type="caution">
    <text evidence="17">The sequence shown here is derived from an EMBL/GenBank/DDBJ whole genome shotgun (WGS) entry which is preliminary data.</text>
</comment>
<dbReference type="Pfam" id="PF00096">
    <property type="entry name" value="zf-C2H2"/>
    <property type="match status" value="3"/>
</dbReference>
<evidence type="ECO:0000256" key="12">
    <source>
        <dbReference type="ARBA" id="ARBA00037382"/>
    </source>
</evidence>
<dbReference type="Gene3D" id="3.30.710.10">
    <property type="entry name" value="Potassium Channel Kv1.1, Chain A"/>
    <property type="match status" value="1"/>
</dbReference>
<dbReference type="PANTHER" id="PTHR23110">
    <property type="entry name" value="BTB DOMAIN TRANSCRIPTION FACTOR"/>
    <property type="match status" value="1"/>
</dbReference>
<dbReference type="InterPro" id="IPR036236">
    <property type="entry name" value="Znf_C2H2_sf"/>
</dbReference>
<name>A0AAN9V760_9ORTH</name>
<dbReference type="EMBL" id="JAZDUA010000568">
    <property type="protein sequence ID" value="KAK7791025.1"/>
    <property type="molecule type" value="Genomic_DNA"/>
</dbReference>
<evidence type="ECO:0000256" key="11">
    <source>
        <dbReference type="ARBA" id="ARBA00023242"/>
    </source>
</evidence>
<protein>
    <submittedName>
        <fullName evidence="17">Uncharacterized protein</fullName>
    </submittedName>
</protein>
<keyword evidence="8" id="KW-0524">Neurogenesis</keyword>
<evidence type="ECO:0000256" key="7">
    <source>
        <dbReference type="ARBA" id="ARBA00022833"/>
    </source>
</evidence>
<keyword evidence="3" id="KW-0479">Metal-binding</keyword>
<keyword evidence="11" id="KW-0539">Nucleus</keyword>
<proteinExistence type="predicted"/>
<feature type="compositionally biased region" description="Basic and acidic residues" evidence="14">
    <location>
        <begin position="130"/>
        <end position="145"/>
    </location>
</feature>
<evidence type="ECO:0000259" key="16">
    <source>
        <dbReference type="PROSITE" id="PS50157"/>
    </source>
</evidence>
<evidence type="ECO:0000259" key="15">
    <source>
        <dbReference type="PROSITE" id="PS50097"/>
    </source>
</evidence>
<dbReference type="FunFam" id="3.30.160.60:FF:002343">
    <property type="entry name" value="Zinc finger protein 33A"/>
    <property type="match status" value="1"/>
</dbReference>
<keyword evidence="4" id="KW-0677">Repeat</keyword>
<dbReference type="GO" id="GO:0048666">
    <property type="term" value="P:neuron development"/>
    <property type="evidence" value="ECO:0007669"/>
    <property type="project" value="UniProtKB-ARBA"/>
</dbReference>
<feature type="region of interest" description="Disordered" evidence="14">
    <location>
        <begin position="273"/>
        <end position="338"/>
    </location>
</feature>
<keyword evidence="18" id="KW-1185">Reference proteome</keyword>
<keyword evidence="9" id="KW-0805">Transcription regulation</keyword>
<sequence length="428" mass="48016">MDSTVLSVSWKDHSGALTEVCKTLLDNNFLVDCTIAAEGKALKAHRLILSACSPYFQMLFGEDCEKHPIVIIQNASFETLKAMVDFMYHGETQVPEERLEAFLTLAETLQIKGLNDSSKKNRRKLQPVDSTRETRHSLPSEDQKVTCEVQIASASHEPSPENSSEQHHSYHSEEYTDVTENCSVSLEGNNSSYEPVKSTSVIQSSQQMPPLLEQESRDAEHNVKSEPMHHVYLVPKHEQMDEDEGDEPPQDVSECDINEEATSGFDEQHMNQYSSVPSCSDSGNVLPGAFAMPQMAGPPDVQGGWRPPPPREEQAATRPQDWQQRQWPKGSKTCAPDLPPNKLRLRCGKCGAVFNTSQKLARHVLLHSGERPYKCDVCGKAFARTDILTRHQRLHTGQRPYRCDLCGMAFNQAGNLTRHRRSHTGERP</sequence>
<evidence type="ECO:0000313" key="18">
    <source>
        <dbReference type="Proteomes" id="UP001378592"/>
    </source>
</evidence>
<evidence type="ECO:0000256" key="14">
    <source>
        <dbReference type="SAM" id="MobiDB-lite"/>
    </source>
</evidence>
<dbReference type="InterPro" id="IPR011333">
    <property type="entry name" value="SKP1/BTB/POZ_sf"/>
</dbReference>
<dbReference type="PROSITE" id="PS00028">
    <property type="entry name" value="ZINC_FINGER_C2H2_1"/>
    <property type="match status" value="3"/>
</dbReference>
<dbReference type="Gene3D" id="3.30.160.60">
    <property type="entry name" value="Classic Zinc Finger"/>
    <property type="match status" value="3"/>
</dbReference>
<dbReference type="GO" id="GO:0008270">
    <property type="term" value="F:zinc ion binding"/>
    <property type="evidence" value="ECO:0007669"/>
    <property type="project" value="UniProtKB-KW"/>
</dbReference>
<feature type="compositionally biased region" description="Polar residues" evidence="14">
    <location>
        <begin position="273"/>
        <end position="283"/>
    </location>
</feature>
<keyword evidence="7" id="KW-0862">Zinc</keyword>
<feature type="compositionally biased region" description="Polar residues" evidence="14">
    <location>
        <begin position="178"/>
        <end position="207"/>
    </location>
</feature>
<keyword evidence="5 13" id="KW-0863">Zinc-finger</keyword>
<dbReference type="PANTHER" id="PTHR23110:SF111">
    <property type="entry name" value="LONGITUDINALS LACKING PROTEIN, ISOFORMS F_I_K_T"/>
    <property type="match status" value="1"/>
</dbReference>
<evidence type="ECO:0000256" key="1">
    <source>
        <dbReference type="ARBA" id="ARBA00004123"/>
    </source>
</evidence>